<dbReference type="GO" id="GO:0022857">
    <property type="term" value="F:transmembrane transporter activity"/>
    <property type="evidence" value="ECO:0007669"/>
    <property type="project" value="InterPro"/>
</dbReference>
<reference evidence="9 10" key="1">
    <citation type="submission" date="2016-02" db="EMBL/GenBank/DDBJ databases">
        <authorList>
            <person name="Wen L."/>
            <person name="He K."/>
            <person name="Yang H."/>
        </authorList>
    </citation>
    <scope>NUCLEOTIDE SEQUENCE [LARGE SCALE GENOMIC DNA]</scope>
    <source>
        <strain evidence="9 10">DSM 22607</strain>
    </source>
</reference>
<keyword evidence="6 8" id="KW-1133">Transmembrane helix</keyword>
<evidence type="ECO:0000256" key="6">
    <source>
        <dbReference type="ARBA" id="ARBA00022989"/>
    </source>
</evidence>
<feature type="transmembrane region" description="Helical" evidence="8">
    <location>
        <begin position="24"/>
        <end position="45"/>
    </location>
</feature>
<organism evidence="9 10">
    <name type="scientific">Christensenella minuta</name>
    <dbReference type="NCBI Taxonomy" id="626937"/>
    <lineage>
        <taxon>Bacteria</taxon>
        <taxon>Bacillati</taxon>
        <taxon>Bacillota</taxon>
        <taxon>Clostridia</taxon>
        <taxon>Christensenellales</taxon>
        <taxon>Christensenellaceae</taxon>
        <taxon>Christensenella</taxon>
    </lineage>
</organism>
<dbReference type="EMBL" id="LSZW01000047">
    <property type="protein sequence ID" value="KXK66210.1"/>
    <property type="molecule type" value="Genomic_DNA"/>
</dbReference>
<proteinExistence type="predicted"/>
<dbReference type="OrthoDB" id="9813906at2"/>
<protein>
    <submittedName>
        <fullName evidence="9">Ribose ABC transporter permease protein</fullName>
    </submittedName>
</protein>
<evidence type="ECO:0000256" key="7">
    <source>
        <dbReference type="ARBA" id="ARBA00023136"/>
    </source>
</evidence>
<dbReference type="GO" id="GO:0005886">
    <property type="term" value="C:plasma membrane"/>
    <property type="evidence" value="ECO:0007669"/>
    <property type="project" value="UniProtKB-SubCell"/>
</dbReference>
<evidence type="ECO:0000313" key="10">
    <source>
        <dbReference type="Proteomes" id="UP000070366"/>
    </source>
</evidence>
<keyword evidence="10" id="KW-1185">Reference proteome</keyword>
<keyword evidence="5 8" id="KW-0812">Transmembrane</keyword>
<feature type="transmembrane region" description="Helical" evidence="8">
    <location>
        <begin position="131"/>
        <end position="149"/>
    </location>
</feature>
<dbReference type="CDD" id="cd06579">
    <property type="entry name" value="TM_PBP1_transp_AraH_like"/>
    <property type="match status" value="1"/>
</dbReference>
<evidence type="ECO:0000256" key="5">
    <source>
        <dbReference type="ARBA" id="ARBA00022692"/>
    </source>
</evidence>
<feature type="transmembrane region" description="Helical" evidence="8">
    <location>
        <begin position="223"/>
        <end position="243"/>
    </location>
</feature>
<evidence type="ECO:0000256" key="4">
    <source>
        <dbReference type="ARBA" id="ARBA00022519"/>
    </source>
</evidence>
<keyword evidence="4" id="KW-0997">Cell inner membrane</keyword>
<keyword evidence="2" id="KW-0813">Transport</keyword>
<feature type="transmembrane region" description="Helical" evidence="8">
    <location>
        <begin position="169"/>
        <end position="191"/>
    </location>
</feature>
<feature type="transmembrane region" description="Helical" evidence="8">
    <location>
        <begin position="300"/>
        <end position="319"/>
    </location>
</feature>
<dbReference type="Pfam" id="PF02653">
    <property type="entry name" value="BPD_transp_2"/>
    <property type="match status" value="1"/>
</dbReference>
<dbReference type="PATRIC" id="fig|626937.4.peg.933"/>
<comment type="caution">
    <text evidence="9">The sequence shown here is derived from an EMBL/GenBank/DDBJ whole genome shotgun (WGS) entry which is preliminary data.</text>
</comment>
<evidence type="ECO:0000256" key="8">
    <source>
        <dbReference type="SAM" id="Phobius"/>
    </source>
</evidence>
<evidence type="ECO:0000256" key="1">
    <source>
        <dbReference type="ARBA" id="ARBA00004651"/>
    </source>
</evidence>
<dbReference type="STRING" id="626937.HMPREF3293_00946"/>
<dbReference type="PANTHER" id="PTHR32196">
    <property type="entry name" value="ABC TRANSPORTER PERMEASE PROTEIN YPHD-RELATED-RELATED"/>
    <property type="match status" value="1"/>
</dbReference>
<dbReference type="InterPro" id="IPR001851">
    <property type="entry name" value="ABC_transp_permease"/>
</dbReference>
<keyword evidence="7 8" id="KW-0472">Membrane</keyword>
<feature type="transmembrane region" description="Helical" evidence="8">
    <location>
        <begin position="57"/>
        <end position="81"/>
    </location>
</feature>
<dbReference type="PANTHER" id="PTHR32196:SF21">
    <property type="entry name" value="ABC TRANSPORTER PERMEASE PROTEIN YPHD-RELATED"/>
    <property type="match status" value="1"/>
</dbReference>
<evidence type="ECO:0000313" key="9">
    <source>
        <dbReference type="EMBL" id="KXK66210.1"/>
    </source>
</evidence>
<gene>
    <name evidence="9" type="ORF">HMPREF3293_00946</name>
</gene>
<dbReference type="AlphaFoldDB" id="A0A136Q6D2"/>
<evidence type="ECO:0000256" key="2">
    <source>
        <dbReference type="ARBA" id="ARBA00022448"/>
    </source>
</evidence>
<accession>A0A136Q6D2</accession>
<feature type="transmembrane region" description="Helical" evidence="8">
    <location>
        <begin position="101"/>
        <end position="124"/>
    </location>
</feature>
<dbReference type="KEGG" id="cmiu:B1H56_01705"/>
<comment type="subcellular location">
    <subcellularLocation>
        <location evidence="1">Cell membrane</location>
        <topology evidence="1">Multi-pass membrane protein</topology>
    </subcellularLocation>
</comment>
<dbReference type="Proteomes" id="UP000070366">
    <property type="component" value="Unassembled WGS sequence"/>
</dbReference>
<keyword evidence="3" id="KW-1003">Cell membrane</keyword>
<name>A0A136Q6D2_9FIRM</name>
<dbReference type="RefSeq" id="WP_066520392.1">
    <property type="nucleotide sequence ID" value="NZ_CABMOF010000003.1"/>
</dbReference>
<evidence type="ECO:0000256" key="3">
    <source>
        <dbReference type="ARBA" id="ARBA00022475"/>
    </source>
</evidence>
<sequence>MQKINENKIGAGSNPVVVFFKNNMGILIALLALCAVLSIATDSFLTANNLLTVLRQICINAFLAIGMTFVLIIGGIDLTVGSVVGASGVAVVMLMEGGVEIAPAIIVALLFGAAIGLINGTIIAFTGMPPFIVTLSLMGSLRGLCYLITDGRSVASKNELFTVIGNGYLFGIPIPIYILVVTAVVMSILLYKTKFGRRMYAVGGNENAARFAGIKIKGLTVRVYMISGILSALAGIVLASRMYSGQPTAGNGYEADAIAAAVLGGTSFNGGIGTIGGTIIGALVIGILSNGLNLLHISSYVQMIIKGLVIILAVGFDILKNRKMARQ</sequence>